<accession>C5BAG8</accession>
<gene>
    <name evidence="2" type="ordered locus">NT01EI_2770</name>
</gene>
<reference evidence="3" key="1">
    <citation type="submission" date="2009-03" db="EMBL/GenBank/DDBJ databases">
        <title>Complete genome sequence of Edwardsiella ictaluri 93-146.</title>
        <authorList>
            <person name="Williams M.L."/>
            <person name="Gillaspy A.F."/>
            <person name="Dyer D.W."/>
            <person name="Thune R.L."/>
            <person name="Waldbieser G.C."/>
            <person name="Schuster S.C."/>
            <person name="Gipson J."/>
            <person name="Zaitshik J."/>
            <person name="Landry C."/>
            <person name="Lawrence M.L."/>
        </authorList>
    </citation>
    <scope>NUCLEOTIDE SEQUENCE [LARGE SCALE GENOMIC DNA]</scope>
    <source>
        <strain evidence="3">93-146</strain>
    </source>
</reference>
<evidence type="ECO:0000256" key="1">
    <source>
        <dbReference type="SAM" id="Phobius"/>
    </source>
</evidence>
<keyword evidence="1" id="KW-1133">Transmembrane helix</keyword>
<proteinExistence type="predicted"/>
<protein>
    <submittedName>
        <fullName evidence="2">Uncharacterized protein</fullName>
    </submittedName>
</protein>
<dbReference type="EMBL" id="CP001600">
    <property type="protein sequence ID" value="ACR69938.1"/>
    <property type="molecule type" value="Genomic_DNA"/>
</dbReference>
<name>C5BAG8_EDWI9</name>
<organism evidence="2 3">
    <name type="scientific">Edwardsiella ictaluri (strain 93-146)</name>
    <dbReference type="NCBI Taxonomy" id="634503"/>
    <lineage>
        <taxon>Bacteria</taxon>
        <taxon>Pseudomonadati</taxon>
        <taxon>Pseudomonadota</taxon>
        <taxon>Gammaproteobacteria</taxon>
        <taxon>Enterobacterales</taxon>
        <taxon>Hafniaceae</taxon>
        <taxon>Edwardsiella</taxon>
    </lineage>
</organism>
<dbReference type="AlphaFoldDB" id="C5BAG8"/>
<dbReference type="HOGENOM" id="CLU_3343063_0_0_6"/>
<keyword evidence="1" id="KW-0812">Transmembrane</keyword>
<evidence type="ECO:0000313" key="2">
    <source>
        <dbReference type="EMBL" id="ACR69938.1"/>
    </source>
</evidence>
<reference evidence="2 3" key="2">
    <citation type="journal article" date="2012" name="J. Bacteriol.">
        <title>Genome Sequence of Edwardsiella ictaluri 93-146, a Strain Associated with a Natural Channel Catfish Outbreak of Enteric Septicemia of Catfish.</title>
        <authorList>
            <person name="Williams M.L."/>
            <person name="Gillaspy A.F."/>
            <person name="Dyer D.W."/>
            <person name="Thune R.L."/>
            <person name="Waldbieser G.C."/>
            <person name="Schuster S.C."/>
            <person name="Gipson J."/>
            <person name="Zaitshik J."/>
            <person name="Landry C."/>
            <person name="Banes M.M."/>
            <person name="Lawrence M.L."/>
        </authorList>
    </citation>
    <scope>NUCLEOTIDE SEQUENCE [LARGE SCALE GENOMIC DNA]</scope>
    <source>
        <strain evidence="2 3">93-146</strain>
    </source>
</reference>
<dbReference type="KEGG" id="eic:NT01EI_2770"/>
<feature type="transmembrane region" description="Helical" evidence="1">
    <location>
        <begin position="20"/>
        <end position="36"/>
    </location>
</feature>
<dbReference type="Proteomes" id="UP000001485">
    <property type="component" value="Chromosome"/>
</dbReference>
<sequence length="37" mass="4337">MPRGANRSCRILTRREKKAGNYEVMLYFSCGIILFLE</sequence>
<evidence type="ECO:0000313" key="3">
    <source>
        <dbReference type="Proteomes" id="UP000001485"/>
    </source>
</evidence>
<keyword evidence="1" id="KW-0472">Membrane</keyword>